<name>A0A3A4FCU9_9MICC</name>
<evidence type="ECO:0000313" key="1">
    <source>
        <dbReference type="EMBL" id="RJN32907.1"/>
    </source>
</evidence>
<sequence length="88" mass="10231">MREPRAELDDLYNQNESIIGLLERLNENIYLIREAVYGQTRRESNQPYENPKHGHWGMVSADQIASIESTLEDIAEDLSNSRSRNRRG</sequence>
<dbReference type="Proteomes" id="UP000266615">
    <property type="component" value="Unassembled WGS sequence"/>
</dbReference>
<reference evidence="1 2" key="1">
    <citation type="submission" date="2018-09" db="EMBL/GenBank/DDBJ databases">
        <title>Nesterenkonia natronophila sp. nov., an alkaliphilic actinobacteriume isolated from a soda lake, and emended description of the genus Nesterenkonia.</title>
        <authorList>
            <person name="Menes R.J."/>
            <person name="Iriarte A."/>
        </authorList>
    </citation>
    <scope>NUCLEOTIDE SEQUENCE [LARGE SCALE GENOMIC DNA]</scope>
    <source>
        <strain evidence="1 2">M8</strain>
    </source>
</reference>
<organism evidence="1 2">
    <name type="scientific">Nesterenkonia natronophila</name>
    <dbReference type="NCBI Taxonomy" id="2174932"/>
    <lineage>
        <taxon>Bacteria</taxon>
        <taxon>Bacillati</taxon>
        <taxon>Actinomycetota</taxon>
        <taxon>Actinomycetes</taxon>
        <taxon>Micrococcales</taxon>
        <taxon>Micrococcaceae</taxon>
        <taxon>Nesterenkonia</taxon>
    </lineage>
</organism>
<protein>
    <submittedName>
        <fullName evidence="1">Uncharacterized protein</fullName>
    </submittedName>
</protein>
<dbReference type="EMBL" id="QYZP01000001">
    <property type="protein sequence ID" value="RJN32907.1"/>
    <property type="molecule type" value="Genomic_DNA"/>
</dbReference>
<proteinExistence type="predicted"/>
<keyword evidence="2" id="KW-1185">Reference proteome</keyword>
<evidence type="ECO:0000313" key="2">
    <source>
        <dbReference type="Proteomes" id="UP000266615"/>
    </source>
</evidence>
<dbReference type="AlphaFoldDB" id="A0A3A4FCU9"/>
<accession>A0A3A4FCU9</accession>
<dbReference type="RefSeq" id="WP_119901951.1">
    <property type="nucleotide sequence ID" value="NZ_QYZP01000001.1"/>
</dbReference>
<comment type="caution">
    <text evidence="1">The sequence shown here is derived from an EMBL/GenBank/DDBJ whole genome shotgun (WGS) entry which is preliminary data.</text>
</comment>
<gene>
    <name evidence="1" type="ORF">D3250_03585</name>
</gene>